<dbReference type="Proteomes" id="UP000017548">
    <property type="component" value="Unassembled WGS sequence"/>
</dbReference>
<protein>
    <submittedName>
        <fullName evidence="5">Thioesterase superfamily protein</fullName>
    </submittedName>
</protein>
<dbReference type="Gene3D" id="3.10.129.10">
    <property type="entry name" value="Hotdog Thioesterase"/>
    <property type="match status" value="1"/>
</dbReference>
<proteinExistence type="inferred from homology"/>
<evidence type="ECO:0000313" key="6">
    <source>
        <dbReference type="Proteomes" id="UP000017548"/>
    </source>
</evidence>
<dbReference type="InterPro" id="IPR006683">
    <property type="entry name" value="Thioestr_dom"/>
</dbReference>
<reference evidence="5 6" key="1">
    <citation type="journal article" date="2013" name="Genome Announc.">
        <title>Draft Genome Sequence of Shewanella decolorationis S12, a Dye-Degrading Bacterium Isolated from a Wastewater Treatment Plant.</title>
        <authorList>
            <person name="Xu M."/>
            <person name="Fang Y."/>
            <person name="Liu J."/>
            <person name="Chen X."/>
            <person name="Sun G."/>
            <person name="Guo J."/>
            <person name="Hua Z."/>
            <person name="Tu Q."/>
            <person name="Wu L."/>
            <person name="Zhou J."/>
            <person name="Liu X."/>
        </authorList>
    </citation>
    <scope>NUCLEOTIDE SEQUENCE [LARGE SCALE GENOMIC DNA]</scope>
    <source>
        <strain evidence="5 6">S12</strain>
    </source>
</reference>
<evidence type="ECO:0000256" key="3">
    <source>
        <dbReference type="PROSITE-ProRule" id="PRU01106"/>
    </source>
</evidence>
<evidence type="ECO:0000256" key="1">
    <source>
        <dbReference type="ARBA" id="ARBA00010458"/>
    </source>
</evidence>
<accession>A0ABP2Z0C3</accession>
<dbReference type="InterPro" id="IPR029069">
    <property type="entry name" value="HotDog_dom_sf"/>
</dbReference>
<dbReference type="PANTHER" id="PTHR11049:SF31">
    <property type="entry name" value="HOTDOG ACOT-TYPE DOMAIN-CONTAINING PROTEIN"/>
    <property type="match status" value="1"/>
</dbReference>
<dbReference type="InterPro" id="IPR040170">
    <property type="entry name" value="Cytosol_ACT"/>
</dbReference>
<keyword evidence="2 3" id="KW-0378">Hydrolase</keyword>
<dbReference type="SUPFAM" id="SSF54637">
    <property type="entry name" value="Thioesterase/thiol ester dehydrase-isomerase"/>
    <property type="match status" value="1"/>
</dbReference>
<dbReference type="EMBL" id="AXZL01000073">
    <property type="protein sequence ID" value="ESE40094.1"/>
    <property type="molecule type" value="Genomic_DNA"/>
</dbReference>
<name>A0ABP2Z0C3_9GAMM</name>
<dbReference type="PROSITE" id="PS51770">
    <property type="entry name" value="HOTDOG_ACOT"/>
    <property type="match status" value="1"/>
</dbReference>
<organism evidence="5 6">
    <name type="scientific">Shewanella decolorationis S12</name>
    <dbReference type="NCBI Taxonomy" id="1353536"/>
    <lineage>
        <taxon>Bacteria</taxon>
        <taxon>Pseudomonadati</taxon>
        <taxon>Pseudomonadota</taxon>
        <taxon>Gammaproteobacteria</taxon>
        <taxon>Alteromonadales</taxon>
        <taxon>Shewanellaceae</taxon>
        <taxon>Shewanella</taxon>
    </lineage>
</organism>
<dbReference type="CDD" id="cd03442">
    <property type="entry name" value="BFIT_BACH"/>
    <property type="match status" value="1"/>
</dbReference>
<sequence>MAVKLGIHSEVTVMKYYSRRLVKPEHLNPANTLFGGQLLSWIDEEAAIFAACQMKSSSHVTKLISEINFMTPARQGDVLEFGLELVSLGHSSITVSCQVRNKMTQAPVVSIDKMVFVNVNAQGLPVPHGIRANAA</sequence>
<gene>
    <name evidence="5" type="ORF">SHD_3223</name>
</gene>
<comment type="caution">
    <text evidence="5">The sequence shown here is derived from an EMBL/GenBank/DDBJ whole genome shotgun (WGS) entry which is preliminary data.</text>
</comment>
<comment type="similarity">
    <text evidence="1">Belongs to the acyl coenzyme A hydrolase family.</text>
</comment>
<dbReference type="InterPro" id="IPR033120">
    <property type="entry name" value="HOTDOG_ACOT"/>
</dbReference>
<keyword evidence="6" id="KW-1185">Reference proteome</keyword>
<dbReference type="PANTHER" id="PTHR11049">
    <property type="entry name" value="ACYL COENZYME A THIOESTER HYDROLASE"/>
    <property type="match status" value="1"/>
</dbReference>
<evidence type="ECO:0000313" key="5">
    <source>
        <dbReference type="EMBL" id="ESE40094.1"/>
    </source>
</evidence>
<evidence type="ECO:0000256" key="2">
    <source>
        <dbReference type="ARBA" id="ARBA00022801"/>
    </source>
</evidence>
<evidence type="ECO:0000259" key="4">
    <source>
        <dbReference type="PROSITE" id="PS51770"/>
    </source>
</evidence>
<dbReference type="Pfam" id="PF03061">
    <property type="entry name" value="4HBT"/>
    <property type="match status" value="1"/>
</dbReference>
<feature type="domain" description="HotDog ACOT-type" evidence="4">
    <location>
        <begin position="12"/>
        <end position="122"/>
    </location>
</feature>